<dbReference type="OMA" id="WRPHAIA"/>
<dbReference type="EnsemblPlants" id="KRH62955">
    <property type="protein sequence ID" value="KRH62955"/>
    <property type="gene ID" value="GLYMA_04G144400"/>
</dbReference>
<protein>
    <recommendedName>
        <fullName evidence="4">UBN2 domain-containing protein</fullName>
    </recommendedName>
</protein>
<proteinExistence type="predicted"/>
<evidence type="ECO:0000313" key="2">
    <source>
        <dbReference type="EnsemblPlants" id="KRH62955"/>
    </source>
</evidence>
<organism evidence="1">
    <name type="scientific">Glycine max</name>
    <name type="common">Soybean</name>
    <name type="synonym">Glycine hispida</name>
    <dbReference type="NCBI Taxonomy" id="3847"/>
    <lineage>
        <taxon>Eukaryota</taxon>
        <taxon>Viridiplantae</taxon>
        <taxon>Streptophyta</taxon>
        <taxon>Embryophyta</taxon>
        <taxon>Tracheophyta</taxon>
        <taxon>Spermatophyta</taxon>
        <taxon>Magnoliopsida</taxon>
        <taxon>eudicotyledons</taxon>
        <taxon>Gunneridae</taxon>
        <taxon>Pentapetalae</taxon>
        <taxon>rosids</taxon>
        <taxon>fabids</taxon>
        <taxon>Fabales</taxon>
        <taxon>Fabaceae</taxon>
        <taxon>Papilionoideae</taxon>
        <taxon>50 kb inversion clade</taxon>
        <taxon>NPAAA clade</taxon>
        <taxon>indigoferoid/millettioid clade</taxon>
        <taxon>Phaseoleae</taxon>
        <taxon>Glycine</taxon>
        <taxon>Glycine subgen. Soja</taxon>
    </lineage>
</organism>
<dbReference type="EMBL" id="CM000837">
    <property type="protein sequence ID" value="KRH62955.1"/>
    <property type="molecule type" value="Genomic_DNA"/>
</dbReference>
<dbReference type="Gramene" id="KRH62955">
    <property type="protein sequence ID" value="KRH62955"/>
    <property type="gene ID" value="GLYMA_04G144400"/>
</dbReference>
<reference evidence="1" key="3">
    <citation type="submission" date="2018-07" db="EMBL/GenBank/DDBJ databases">
        <title>WGS assembly of Glycine max.</title>
        <authorList>
            <person name="Schmutz J."/>
            <person name="Cannon S."/>
            <person name="Schlueter J."/>
            <person name="Ma J."/>
            <person name="Mitros T."/>
            <person name="Nelson W."/>
            <person name="Hyten D."/>
            <person name="Song Q."/>
            <person name="Thelen J."/>
            <person name="Cheng J."/>
            <person name="Xu D."/>
            <person name="Hellsten U."/>
            <person name="May G."/>
            <person name="Yu Y."/>
            <person name="Sakurai T."/>
            <person name="Umezawa T."/>
            <person name="Bhattacharyya M."/>
            <person name="Sandhu D."/>
            <person name="Valliyodan B."/>
            <person name="Lindquist E."/>
            <person name="Peto M."/>
            <person name="Grant D."/>
            <person name="Shu S."/>
            <person name="Goodstein D."/>
            <person name="Barry K."/>
            <person name="Futrell-Griggs M."/>
            <person name="Abernathy B."/>
            <person name="Du J."/>
            <person name="Tian Z."/>
            <person name="Zhu L."/>
            <person name="Gill N."/>
            <person name="Joshi T."/>
            <person name="Libault M."/>
            <person name="Sethuraman A."/>
            <person name="Zhang X."/>
            <person name="Shinozaki K."/>
            <person name="Nguyen H."/>
            <person name="Wing R."/>
            <person name="Cregan P."/>
            <person name="Specht J."/>
            <person name="Grimwood J."/>
            <person name="Rokhsar D."/>
            <person name="Stacey G."/>
            <person name="Shoemaker R."/>
            <person name="Jackson S."/>
        </authorList>
    </citation>
    <scope>NUCLEOTIDE SEQUENCE</scope>
    <source>
        <tissue evidence="1">Callus</tissue>
    </source>
</reference>
<evidence type="ECO:0008006" key="4">
    <source>
        <dbReference type="Google" id="ProtNLM"/>
    </source>
</evidence>
<gene>
    <name evidence="1" type="ORF">GLYMA_04G144400</name>
</gene>
<dbReference type="Proteomes" id="UP000008827">
    <property type="component" value="Chromosome 4"/>
</dbReference>
<accession>A0A0R0KEY2</accession>
<keyword evidence="3" id="KW-1185">Reference proteome</keyword>
<reference evidence="1 2" key="1">
    <citation type="journal article" date="2010" name="Nature">
        <title>Genome sequence of the palaeopolyploid soybean.</title>
        <authorList>
            <person name="Schmutz J."/>
            <person name="Cannon S.B."/>
            <person name="Schlueter J."/>
            <person name="Ma J."/>
            <person name="Mitros T."/>
            <person name="Nelson W."/>
            <person name="Hyten D.L."/>
            <person name="Song Q."/>
            <person name="Thelen J.J."/>
            <person name="Cheng J."/>
            <person name="Xu D."/>
            <person name="Hellsten U."/>
            <person name="May G.D."/>
            <person name="Yu Y."/>
            <person name="Sakurai T."/>
            <person name="Umezawa T."/>
            <person name="Bhattacharyya M.K."/>
            <person name="Sandhu D."/>
            <person name="Valliyodan B."/>
            <person name="Lindquist E."/>
            <person name="Peto M."/>
            <person name="Grant D."/>
            <person name="Shu S."/>
            <person name="Goodstein D."/>
            <person name="Barry K."/>
            <person name="Futrell-Griggs M."/>
            <person name="Abernathy B."/>
            <person name="Du J."/>
            <person name="Tian Z."/>
            <person name="Zhu L."/>
            <person name="Gill N."/>
            <person name="Joshi T."/>
            <person name="Libault M."/>
            <person name="Sethuraman A."/>
            <person name="Zhang X.-C."/>
            <person name="Shinozaki K."/>
            <person name="Nguyen H.T."/>
            <person name="Wing R.A."/>
            <person name="Cregan P."/>
            <person name="Specht J."/>
            <person name="Grimwood J."/>
            <person name="Rokhsar D."/>
            <person name="Stacey G."/>
            <person name="Shoemaker R.C."/>
            <person name="Jackson S.A."/>
        </authorList>
    </citation>
    <scope>NUCLEOTIDE SEQUENCE</scope>
    <source>
        <strain evidence="2">cv. Williams 82</strain>
        <tissue evidence="1">Callus</tissue>
    </source>
</reference>
<dbReference type="Pfam" id="PF14223">
    <property type="entry name" value="Retrotran_gag_2"/>
    <property type="match status" value="1"/>
</dbReference>
<sequence length="148" mass="17783">MWDTLAITYKGLSQVKRNKLGFLTHKYELFTMEEGEDIQCMSSCFQTILNELRSLGRTFDNYDHIDKILRSLPRKWRPHAIALRALKNHDTMSFEELLGTLKFMNKNFRKMKDLRKRSLWLLASRRPRKHHPPRIHLQNQHLEARPKL</sequence>
<evidence type="ECO:0000313" key="3">
    <source>
        <dbReference type="Proteomes" id="UP000008827"/>
    </source>
</evidence>
<evidence type="ECO:0000313" key="1">
    <source>
        <dbReference type="EMBL" id="KRH62955.1"/>
    </source>
</evidence>
<dbReference type="PANTHER" id="PTHR34676:SF27">
    <property type="entry name" value="ASPARTYL-TRNA SYNTHETASE"/>
    <property type="match status" value="1"/>
</dbReference>
<dbReference type="AlphaFoldDB" id="A0A0R0KEY2"/>
<reference evidence="2" key="2">
    <citation type="submission" date="2018-02" db="UniProtKB">
        <authorList>
            <consortium name="EnsemblPlants"/>
        </authorList>
    </citation>
    <scope>IDENTIFICATION</scope>
    <source>
        <strain evidence="2">Williams 82</strain>
    </source>
</reference>
<name>A0A0R0KEY2_SOYBN</name>
<dbReference type="InParanoid" id="A0A0R0KEY2"/>
<dbReference type="PANTHER" id="PTHR34676">
    <property type="entry name" value="DUF4219 DOMAIN-CONTAINING PROTEIN-RELATED"/>
    <property type="match status" value="1"/>
</dbReference>